<reference evidence="2" key="1">
    <citation type="submission" date="2021-04" db="EMBL/GenBank/DDBJ databases">
        <title>Ouciella asimina sp. nov., isolated from the surface seawater in the hydrothermal field of Okinawa Trough.</title>
        <authorList>
            <person name="Shuang W."/>
        </authorList>
    </citation>
    <scope>NUCLEOTIDE SEQUENCE</scope>
    <source>
        <strain evidence="2">LXI357</strain>
    </source>
</reference>
<dbReference type="Proteomes" id="UP000676996">
    <property type="component" value="Unassembled WGS sequence"/>
</dbReference>
<proteinExistence type="predicted"/>
<keyword evidence="1" id="KW-0812">Transmembrane</keyword>
<evidence type="ECO:0000313" key="3">
    <source>
        <dbReference type="Proteomes" id="UP000676996"/>
    </source>
</evidence>
<dbReference type="InterPro" id="IPR018723">
    <property type="entry name" value="DUF2254_membrane"/>
</dbReference>
<evidence type="ECO:0000256" key="1">
    <source>
        <dbReference type="SAM" id="Phobius"/>
    </source>
</evidence>
<comment type="caution">
    <text evidence="2">The sequence shown here is derived from an EMBL/GenBank/DDBJ whole genome shotgun (WGS) entry which is preliminary data.</text>
</comment>
<feature type="transmembrane region" description="Helical" evidence="1">
    <location>
        <begin position="109"/>
        <end position="128"/>
    </location>
</feature>
<keyword evidence="1" id="KW-1133">Transmembrane helix</keyword>
<name>A0A8T4IIW6_9SPHN</name>
<sequence>MNAWFRQTVERLNASYWFLPALLTLGAIALSFVTFWIDTRLGTDWLKDVGWLHSSKPDGARSLLSTIAGSMISVAGTVFAITIAAVVYASGNYGPRLLTNFMTDRGNQLSLGVFIADFVYCLMILRTIRQPDEAGLFQTPGNPGFVPELSLIVALALTLLSVAVLVFFLHHVPDSIRINSVVASIGKRAIHEVEKRFPEDDKGTRMARPVAGELAPVRAKRAGYVEVIDFRRLGEICEKQGIAVRLRVRPGDFIHPDMVVLHIEGTAGDEVPDKLRSAFATGESRTPSQDIEYLIDELVEIALRALSPGINDPFTAITCLHWLSATTASLAMRDLACDSDGRPYGQNNVYAMPDDFKHFVERGFGSVRSSAAGSAIASRVFVASLADAAAGSPSEERKRLLKDEARLLLDQAEGALHGPALDELRETVDAFEHDRPVD</sequence>
<dbReference type="RefSeq" id="WP_284053425.1">
    <property type="nucleotide sequence ID" value="NZ_JAGRQC010000002.1"/>
</dbReference>
<organism evidence="2 3">
    <name type="scientific">Stakelama marina</name>
    <dbReference type="NCBI Taxonomy" id="2826939"/>
    <lineage>
        <taxon>Bacteria</taxon>
        <taxon>Pseudomonadati</taxon>
        <taxon>Pseudomonadota</taxon>
        <taxon>Alphaproteobacteria</taxon>
        <taxon>Sphingomonadales</taxon>
        <taxon>Sphingomonadaceae</taxon>
        <taxon>Stakelama</taxon>
    </lineage>
</organism>
<keyword evidence="1" id="KW-0472">Membrane</keyword>
<dbReference type="AlphaFoldDB" id="A0A8T4IIW6"/>
<evidence type="ECO:0000313" key="2">
    <source>
        <dbReference type="EMBL" id="MBR0552126.1"/>
    </source>
</evidence>
<feature type="transmembrane region" description="Helical" evidence="1">
    <location>
        <begin position="149"/>
        <end position="169"/>
    </location>
</feature>
<feature type="transmembrane region" description="Helical" evidence="1">
    <location>
        <begin position="63"/>
        <end position="89"/>
    </location>
</feature>
<gene>
    <name evidence="2" type="ORF">J7S20_06400</name>
</gene>
<dbReference type="Pfam" id="PF10011">
    <property type="entry name" value="DUF2254"/>
    <property type="match status" value="1"/>
</dbReference>
<dbReference type="EMBL" id="JAGRQC010000002">
    <property type="protein sequence ID" value="MBR0552126.1"/>
    <property type="molecule type" value="Genomic_DNA"/>
</dbReference>
<feature type="transmembrane region" description="Helical" evidence="1">
    <location>
        <begin position="16"/>
        <end position="37"/>
    </location>
</feature>
<keyword evidence="3" id="KW-1185">Reference proteome</keyword>
<protein>
    <submittedName>
        <fullName evidence="2">DUF2254 domain-containing protein</fullName>
    </submittedName>
</protein>
<accession>A0A8T4IIW6</accession>